<dbReference type="CTD" id="20327098"/>
<reference evidence="1 2" key="1">
    <citation type="submission" date="2013-11" db="EMBL/GenBank/DDBJ databases">
        <title>Opisthorchis viverrini - life in the bile duct.</title>
        <authorList>
            <person name="Young N.D."/>
            <person name="Nagarajan N."/>
            <person name="Lin S.J."/>
            <person name="Korhonen P.K."/>
            <person name="Jex A.R."/>
            <person name="Hall R.S."/>
            <person name="Safavi-Hemami H."/>
            <person name="Kaewkong W."/>
            <person name="Bertrand D."/>
            <person name="Gao S."/>
            <person name="Seet Q."/>
            <person name="Wongkham S."/>
            <person name="Teh B.T."/>
            <person name="Wongkham C."/>
            <person name="Intapan P.M."/>
            <person name="Maleewong W."/>
            <person name="Yang X."/>
            <person name="Hu M."/>
            <person name="Wang Z."/>
            <person name="Hofmann A."/>
            <person name="Sternberg P.W."/>
            <person name="Tan P."/>
            <person name="Wang J."/>
            <person name="Gasser R.B."/>
        </authorList>
    </citation>
    <scope>NUCLEOTIDE SEQUENCE [LARGE SCALE GENOMIC DNA]</scope>
</reference>
<name>A0A075A7W3_OPIVI</name>
<dbReference type="AlphaFoldDB" id="A0A075A7W3"/>
<dbReference type="Proteomes" id="UP000054324">
    <property type="component" value="Unassembled WGS sequence"/>
</dbReference>
<accession>A0A075A7W3</accession>
<feature type="non-terminal residue" evidence="1">
    <location>
        <position position="47"/>
    </location>
</feature>
<evidence type="ECO:0000313" key="1">
    <source>
        <dbReference type="EMBL" id="KER31765.1"/>
    </source>
</evidence>
<dbReference type="KEGG" id="ovi:T265_12930"/>
<dbReference type="EMBL" id="KL596642">
    <property type="protein sequence ID" value="KER31765.1"/>
    <property type="molecule type" value="Genomic_DNA"/>
</dbReference>
<organism evidence="1 2">
    <name type="scientific">Opisthorchis viverrini</name>
    <name type="common">Southeast Asian liver fluke</name>
    <dbReference type="NCBI Taxonomy" id="6198"/>
    <lineage>
        <taxon>Eukaryota</taxon>
        <taxon>Metazoa</taxon>
        <taxon>Spiralia</taxon>
        <taxon>Lophotrochozoa</taxon>
        <taxon>Platyhelminthes</taxon>
        <taxon>Trematoda</taxon>
        <taxon>Digenea</taxon>
        <taxon>Opisthorchiida</taxon>
        <taxon>Opisthorchiata</taxon>
        <taxon>Opisthorchiidae</taxon>
        <taxon>Opisthorchis</taxon>
    </lineage>
</organism>
<gene>
    <name evidence="1" type="ORF">T265_12930</name>
</gene>
<proteinExistence type="predicted"/>
<protein>
    <submittedName>
        <fullName evidence="1">Uncharacterized protein</fullName>
    </submittedName>
</protein>
<sequence>MRSPSYKTKVAKRLTEAMTHSVETNLCKQLELKAVLDKLNVWSTPLA</sequence>
<keyword evidence="2" id="KW-1185">Reference proteome</keyword>
<evidence type="ECO:0000313" key="2">
    <source>
        <dbReference type="Proteomes" id="UP000054324"/>
    </source>
</evidence>
<dbReference type="GeneID" id="20327098"/>
<dbReference type="RefSeq" id="XP_009164562.1">
    <property type="nucleotide sequence ID" value="XM_009166298.1"/>
</dbReference>